<sequence>MPSILNNPNTAVAPDFTREEYQEARTELSNELIDDALAARILANLWSIANNKDKIAWAQQREEEILVAERECQWLEEEVVMQQKSLADEQDVAHREERKKNKLKYAPARDIDVPSDPVIIPLQYTTRKMKAGEYCELHYFTNRGLEEALHSLLTTDAEVLVMRGM</sequence>
<dbReference type="OrthoDB" id="2688210at2759"/>
<dbReference type="STRING" id="936435.F8Q4C9"/>
<dbReference type="InParanoid" id="F8Q4C9"/>
<evidence type="ECO:0000313" key="2">
    <source>
        <dbReference type="Proteomes" id="UP000008063"/>
    </source>
</evidence>
<organism evidence="2">
    <name type="scientific">Serpula lacrymans var. lacrymans (strain S7.3)</name>
    <name type="common">Dry rot fungus</name>
    <dbReference type="NCBI Taxonomy" id="936435"/>
    <lineage>
        <taxon>Eukaryota</taxon>
        <taxon>Fungi</taxon>
        <taxon>Dikarya</taxon>
        <taxon>Basidiomycota</taxon>
        <taxon>Agaricomycotina</taxon>
        <taxon>Agaricomycetes</taxon>
        <taxon>Agaricomycetidae</taxon>
        <taxon>Boletales</taxon>
        <taxon>Coniophorineae</taxon>
        <taxon>Serpulaceae</taxon>
        <taxon>Serpula</taxon>
    </lineage>
</organism>
<keyword evidence="2" id="KW-1185">Reference proteome</keyword>
<dbReference type="Proteomes" id="UP000008063">
    <property type="component" value="Unassembled WGS sequence"/>
</dbReference>
<evidence type="ECO:0000313" key="1">
    <source>
        <dbReference type="EMBL" id="EGN96984.1"/>
    </source>
</evidence>
<dbReference type="EMBL" id="GL945483">
    <property type="protein sequence ID" value="EGN96984.1"/>
    <property type="molecule type" value="Genomic_DNA"/>
</dbReference>
<protein>
    <submittedName>
        <fullName evidence="1">Uncharacterized protein</fullName>
    </submittedName>
</protein>
<dbReference type="AlphaFoldDB" id="F8Q4C9"/>
<dbReference type="HOGENOM" id="CLU_052398_3_0_1"/>
<proteinExistence type="predicted"/>
<name>F8Q4C9_SERL3</name>
<gene>
    <name evidence="1" type="ORF">SERLA73DRAFT_154354</name>
</gene>
<reference evidence="2" key="1">
    <citation type="journal article" date="2011" name="Science">
        <title>The plant cell wall-decomposing machinery underlies the functional diversity of forest fungi.</title>
        <authorList>
            <person name="Eastwood D.C."/>
            <person name="Floudas D."/>
            <person name="Binder M."/>
            <person name="Majcherczyk A."/>
            <person name="Schneider P."/>
            <person name="Aerts A."/>
            <person name="Asiegbu F.O."/>
            <person name="Baker S.E."/>
            <person name="Barry K."/>
            <person name="Bendiksby M."/>
            <person name="Blumentritt M."/>
            <person name="Coutinho P.M."/>
            <person name="Cullen D."/>
            <person name="de Vries R.P."/>
            <person name="Gathman A."/>
            <person name="Goodell B."/>
            <person name="Henrissat B."/>
            <person name="Ihrmark K."/>
            <person name="Kauserud H."/>
            <person name="Kohler A."/>
            <person name="LaButti K."/>
            <person name="Lapidus A."/>
            <person name="Lavin J.L."/>
            <person name="Lee Y.-H."/>
            <person name="Lindquist E."/>
            <person name="Lilly W."/>
            <person name="Lucas S."/>
            <person name="Morin E."/>
            <person name="Murat C."/>
            <person name="Oguiza J.A."/>
            <person name="Park J."/>
            <person name="Pisabarro A.G."/>
            <person name="Riley R."/>
            <person name="Rosling A."/>
            <person name="Salamov A."/>
            <person name="Schmidt O."/>
            <person name="Schmutz J."/>
            <person name="Skrede I."/>
            <person name="Stenlid J."/>
            <person name="Wiebenga A."/>
            <person name="Xie X."/>
            <person name="Kuees U."/>
            <person name="Hibbett D.S."/>
            <person name="Hoffmeister D."/>
            <person name="Hoegberg N."/>
            <person name="Martin F."/>
            <person name="Grigoriev I.V."/>
            <person name="Watkinson S.C."/>
        </authorList>
    </citation>
    <scope>NUCLEOTIDE SEQUENCE [LARGE SCALE GENOMIC DNA]</scope>
    <source>
        <strain evidence="2">strain S7.3</strain>
    </source>
</reference>
<accession>F8Q4C9</accession>